<protein>
    <recommendedName>
        <fullName evidence="4">BZIP domain-containing protein</fullName>
    </recommendedName>
</protein>
<reference evidence="2 3" key="1">
    <citation type="submission" date="2016-05" db="EMBL/GenBank/DDBJ databases">
        <title>A degradative enzymes factory behind the ericoid mycorrhizal symbiosis.</title>
        <authorList>
            <consortium name="DOE Joint Genome Institute"/>
            <person name="Martino E."/>
            <person name="Morin E."/>
            <person name="Grelet G."/>
            <person name="Kuo A."/>
            <person name="Kohler A."/>
            <person name="Daghino S."/>
            <person name="Barry K."/>
            <person name="Choi C."/>
            <person name="Cichocki N."/>
            <person name="Clum A."/>
            <person name="Copeland A."/>
            <person name="Hainaut M."/>
            <person name="Haridas S."/>
            <person name="Labutti K."/>
            <person name="Lindquist E."/>
            <person name="Lipzen A."/>
            <person name="Khouja H.-R."/>
            <person name="Murat C."/>
            <person name="Ohm R."/>
            <person name="Olson A."/>
            <person name="Spatafora J."/>
            <person name="Veneault-Fourrey C."/>
            <person name="Henrissat B."/>
            <person name="Grigoriev I."/>
            <person name="Martin F."/>
            <person name="Perotto S."/>
        </authorList>
    </citation>
    <scope>NUCLEOTIDE SEQUENCE [LARGE SCALE GENOMIC DNA]</scope>
    <source>
        <strain evidence="2 3">UAMH 7357</strain>
    </source>
</reference>
<dbReference type="STRING" id="1745343.A0A2J6PD48"/>
<dbReference type="CDD" id="cd14688">
    <property type="entry name" value="bZIP_YAP"/>
    <property type="match status" value="1"/>
</dbReference>
<evidence type="ECO:0008006" key="4">
    <source>
        <dbReference type="Google" id="ProtNLM"/>
    </source>
</evidence>
<feature type="region of interest" description="Disordered" evidence="1">
    <location>
        <begin position="1"/>
        <end position="24"/>
    </location>
</feature>
<dbReference type="AlphaFoldDB" id="A0A2J6PD48"/>
<gene>
    <name evidence="2" type="ORF">NA56DRAFT_695808</name>
</gene>
<name>A0A2J6PD48_9HELO</name>
<evidence type="ECO:0000313" key="2">
    <source>
        <dbReference type="EMBL" id="PMD11971.1"/>
    </source>
</evidence>
<proteinExistence type="predicted"/>
<dbReference type="PANTHER" id="PTHR42070">
    <property type="entry name" value="FILAMENT ASSOCIATED PROTEIN, PUTATIVE (AFU_ORTHOLOGUE AFUA_8G06630)-RELATED"/>
    <property type="match status" value="1"/>
</dbReference>
<organism evidence="2 3">
    <name type="scientific">Hyaloscypha hepaticicola</name>
    <dbReference type="NCBI Taxonomy" id="2082293"/>
    <lineage>
        <taxon>Eukaryota</taxon>
        <taxon>Fungi</taxon>
        <taxon>Dikarya</taxon>
        <taxon>Ascomycota</taxon>
        <taxon>Pezizomycotina</taxon>
        <taxon>Leotiomycetes</taxon>
        <taxon>Helotiales</taxon>
        <taxon>Hyaloscyphaceae</taxon>
        <taxon>Hyaloscypha</taxon>
    </lineage>
</organism>
<feature type="compositionally biased region" description="Basic and acidic residues" evidence="1">
    <location>
        <begin position="1"/>
        <end position="14"/>
    </location>
</feature>
<dbReference type="Proteomes" id="UP000235672">
    <property type="component" value="Unassembled WGS sequence"/>
</dbReference>
<dbReference type="OrthoDB" id="4505928at2759"/>
<keyword evidence="3" id="KW-1185">Reference proteome</keyword>
<dbReference type="EMBL" id="KZ613586">
    <property type="protein sequence ID" value="PMD11971.1"/>
    <property type="molecule type" value="Genomic_DNA"/>
</dbReference>
<evidence type="ECO:0000313" key="3">
    <source>
        <dbReference type="Proteomes" id="UP000235672"/>
    </source>
</evidence>
<feature type="region of interest" description="Disordered" evidence="1">
    <location>
        <begin position="88"/>
        <end position="112"/>
    </location>
</feature>
<evidence type="ECO:0000256" key="1">
    <source>
        <dbReference type="SAM" id="MobiDB-lite"/>
    </source>
</evidence>
<dbReference type="Gene3D" id="1.20.5.170">
    <property type="match status" value="1"/>
</dbReference>
<sequence length="262" mass="28812">MPPKTKGESSDLIRVRNNQQRSRARRHEYVAELERKVHECNAHGLPPCTPIVVTQDMILRLEEENRKLRELLALTGVEQTLVDTHLTADSGAPEAGYSGSRPQSSPETAPEDLSAAMVPTADGARMPNSSDEMFADSFLQLPADEFGMLFEPLQTTSSFDSSSITQRFSGPFLPLPYNPPLVPPGVNLLCPVESLLPISSQSDSGTTLCSVAYELIREHNKRGIDMIEIGIRLWNGFVKGDRAGGCKVENELLFSVLEYLKG</sequence>
<accession>A0A2J6PD48</accession>
<dbReference type="PANTHER" id="PTHR42070:SF1">
    <property type="entry name" value="FILAMENT ASSOCIATED PROTEIN, PUTATIVE (AFU_ORTHOLOGUE AFUA_8G06630)-RELATED"/>
    <property type="match status" value="1"/>
</dbReference>